<feature type="non-terminal residue" evidence="2">
    <location>
        <position position="145"/>
    </location>
</feature>
<dbReference type="InterPro" id="IPR039987">
    <property type="entry name" value="PGRL1"/>
</dbReference>
<evidence type="ECO:0000256" key="1">
    <source>
        <dbReference type="SAM" id="Phobius"/>
    </source>
</evidence>
<dbReference type="GO" id="GO:0009535">
    <property type="term" value="C:chloroplast thylakoid membrane"/>
    <property type="evidence" value="ECO:0007669"/>
    <property type="project" value="InterPro"/>
</dbReference>
<keyword evidence="1" id="KW-1133">Transmembrane helix</keyword>
<dbReference type="GO" id="GO:0016730">
    <property type="term" value="F:oxidoreductase activity, acting on iron-sulfur proteins as donors"/>
    <property type="evidence" value="ECO:0007669"/>
    <property type="project" value="InterPro"/>
</dbReference>
<keyword evidence="2" id="KW-0808">Transferase</keyword>
<accession>A0A699KRK4</accession>
<dbReference type="AlphaFoldDB" id="A0A699KRK4"/>
<reference evidence="2" key="1">
    <citation type="journal article" date="2019" name="Sci. Rep.">
        <title>Draft genome of Tanacetum cinerariifolium, the natural source of mosquito coil.</title>
        <authorList>
            <person name="Yamashiro T."/>
            <person name="Shiraishi A."/>
            <person name="Satake H."/>
            <person name="Nakayama K."/>
        </authorList>
    </citation>
    <scope>NUCLEOTIDE SEQUENCE</scope>
</reference>
<keyword evidence="1" id="KW-0812">Transmembrane</keyword>
<organism evidence="2">
    <name type="scientific">Tanacetum cinerariifolium</name>
    <name type="common">Dalmatian daisy</name>
    <name type="synonym">Chrysanthemum cinerariifolium</name>
    <dbReference type="NCBI Taxonomy" id="118510"/>
    <lineage>
        <taxon>Eukaryota</taxon>
        <taxon>Viridiplantae</taxon>
        <taxon>Streptophyta</taxon>
        <taxon>Embryophyta</taxon>
        <taxon>Tracheophyta</taxon>
        <taxon>Spermatophyta</taxon>
        <taxon>Magnoliopsida</taxon>
        <taxon>eudicotyledons</taxon>
        <taxon>Gunneridae</taxon>
        <taxon>Pentapetalae</taxon>
        <taxon>asterids</taxon>
        <taxon>campanulids</taxon>
        <taxon>Asterales</taxon>
        <taxon>Asteraceae</taxon>
        <taxon>Asteroideae</taxon>
        <taxon>Anthemideae</taxon>
        <taxon>Anthemidinae</taxon>
        <taxon>Tanacetum</taxon>
    </lineage>
</organism>
<dbReference type="GO" id="GO:0032259">
    <property type="term" value="P:methylation"/>
    <property type="evidence" value="ECO:0007669"/>
    <property type="project" value="UniProtKB-KW"/>
</dbReference>
<dbReference type="GO" id="GO:0009773">
    <property type="term" value="P:photosynthetic electron transport in photosystem I"/>
    <property type="evidence" value="ECO:0007669"/>
    <property type="project" value="InterPro"/>
</dbReference>
<feature type="non-terminal residue" evidence="2">
    <location>
        <position position="1"/>
    </location>
</feature>
<dbReference type="EMBL" id="BKCJ010543963">
    <property type="protein sequence ID" value="GFB06251.1"/>
    <property type="molecule type" value="Genomic_DNA"/>
</dbReference>
<keyword evidence="1" id="KW-0472">Membrane</keyword>
<name>A0A699KRK4_TANCI</name>
<evidence type="ECO:0000313" key="2">
    <source>
        <dbReference type="EMBL" id="GFB06251.1"/>
    </source>
</evidence>
<protein>
    <submittedName>
        <fullName evidence="2">Histone-lysine N-methyltransferase ATX2-like isoform X1</fullName>
    </submittedName>
</protein>
<proteinExistence type="predicted"/>
<dbReference type="GO" id="GO:0008168">
    <property type="term" value="F:methyltransferase activity"/>
    <property type="evidence" value="ECO:0007669"/>
    <property type="project" value="UniProtKB-KW"/>
</dbReference>
<gene>
    <name evidence="2" type="ORF">Tci_678222</name>
</gene>
<sequence length="145" mass="16519">LGNESYFGRIATSEDEFDNEVYRFGSVGLVEYKDGDEKLVTLLKEIIKFHVSPEEIKCLWLTCDLHCSESDYLDVNEMILFTANLDDCHAIEPGDIICDKLTGLQDLTVDYLKMFLINAPAAVVAVGLFFFLDDITRFEITYLLE</sequence>
<comment type="caution">
    <text evidence="2">The sequence shown here is derived from an EMBL/GenBank/DDBJ whole genome shotgun (WGS) entry which is preliminary data.</text>
</comment>
<keyword evidence="2" id="KW-0489">Methyltransferase</keyword>
<dbReference type="PANTHER" id="PTHR31032">
    <property type="entry name" value="PGR5-LIKE PROTEIN 1B, CHLOROPLASTIC"/>
    <property type="match status" value="1"/>
</dbReference>
<feature type="transmembrane region" description="Helical" evidence="1">
    <location>
        <begin position="111"/>
        <end position="132"/>
    </location>
</feature>
<dbReference type="PANTHER" id="PTHR31032:SF1">
    <property type="entry name" value="PGR5-LIKE PROTEIN 1B, CHLOROPLASTIC"/>
    <property type="match status" value="1"/>
</dbReference>